<sequence>MKKLRILLAIALIATILVSCEKETFDAPFVIEGITIDNYPKVDGSTSTDPLHRLIACKLLGFNYEWMQEIAMNEIWFLRTDIPESFFKEHLMLSQTHNAFLNLIDEKADLILSARKMSSDEKAYASNTGVNLIETPIALDAFIFIANNDNPLKSLTTKQIQDIYTGKITNWKDVGGNNNKINPYIRNPNSGSQELMETLVMQGLEIGDWTVDYESEWMVPSMFQVFSTLRYDSNGLGYTVYYYKEQIVRDKIVKSISVNGVYPDKTTIKNRKYPYVAEVYAVIRSDLDKSSMAYKLYELLLSGAAKSVITESGYIPN</sequence>
<dbReference type="SUPFAM" id="SSF53850">
    <property type="entry name" value="Periplasmic binding protein-like II"/>
    <property type="match status" value="1"/>
</dbReference>
<gene>
    <name evidence="3" type="ORF">EZS27_013032</name>
</gene>
<name>A0A5J4S136_9ZZZZ</name>
<protein>
    <submittedName>
        <fullName evidence="3">Phosphate-binding protein PstS</fullName>
    </submittedName>
</protein>
<dbReference type="EMBL" id="SNRY01000571">
    <property type="protein sequence ID" value="KAA6339003.1"/>
    <property type="molecule type" value="Genomic_DNA"/>
</dbReference>
<evidence type="ECO:0000313" key="3">
    <source>
        <dbReference type="EMBL" id="KAA6339003.1"/>
    </source>
</evidence>
<dbReference type="InterPro" id="IPR050811">
    <property type="entry name" value="Phosphate_ABC_transporter"/>
</dbReference>
<proteinExistence type="predicted"/>
<dbReference type="InterPro" id="IPR024370">
    <property type="entry name" value="PBP_domain"/>
</dbReference>
<dbReference type="PANTHER" id="PTHR30570:SF1">
    <property type="entry name" value="PHOSPHATE-BINDING PROTEIN PSTS"/>
    <property type="match status" value="1"/>
</dbReference>
<feature type="domain" description="PBP" evidence="2">
    <location>
        <begin position="98"/>
        <end position="286"/>
    </location>
</feature>
<dbReference type="Pfam" id="PF12849">
    <property type="entry name" value="PBP_like_2"/>
    <property type="match status" value="1"/>
</dbReference>
<evidence type="ECO:0000256" key="1">
    <source>
        <dbReference type="ARBA" id="ARBA00022729"/>
    </source>
</evidence>
<keyword evidence="1" id="KW-0732">Signal</keyword>
<dbReference type="PANTHER" id="PTHR30570">
    <property type="entry name" value="PERIPLASMIC PHOSPHATE BINDING COMPONENT OF PHOSPHATE ABC TRANSPORTER"/>
    <property type="match status" value="1"/>
</dbReference>
<comment type="caution">
    <text evidence="3">The sequence shown here is derived from an EMBL/GenBank/DDBJ whole genome shotgun (WGS) entry which is preliminary data.</text>
</comment>
<evidence type="ECO:0000259" key="2">
    <source>
        <dbReference type="Pfam" id="PF12849"/>
    </source>
</evidence>
<dbReference type="AlphaFoldDB" id="A0A5J4S136"/>
<dbReference type="Gene3D" id="3.40.190.10">
    <property type="entry name" value="Periplasmic binding protein-like II"/>
    <property type="match status" value="2"/>
</dbReference>
<accession>A0A5J4S136</accession>
<dbReference type="PROSITE" id="PS51257">
    <property type="entry name" value="PROKAR_LIPOPROTEIN"/>
    <property type="match status" value="1"/>
</dbReference>
<reference evidence="3" key="1">
    <citation type="submission" date="2019-03" db="EMBL/GenBank/DDBJ databases">
        <title>Single cell metagenomics reveals metabolic interactions within the superorganism composed of flagellate Streblomastix strix and complex community of Bacteroidetes bacteria on its surface.</title>
        <authorList>
            <person name="Treitli S.C."/>
            <person name="Kolisko M."/>
            <person name="Husnik F."/>
            <person name="Keeling P."/>
            <person name="Hampl V."/>
        </authorList>
    </citation>
    <scope>NUCLEOTIDE SEQUENCE</scope>
    <source>
        <strain evidence="3">STM</strain>
    </source>
</reference>
<organism evidence="3">
    <name type="scientific">termite gut metagenome</name>
    <dbReference type="NCBI Taxonomy" id="433724"/>
    <lineage>
        <taxon>unclassified sequences</taxon>
        <taxon>metagenomes</taxon>
        <taxon>organismal metagenomes</taxon>
    </lineage>
</organism>